<keyword evidence="7 10" id="KW-0675">Receptor</keyword>
<evidence type="ECO:0000256" key="3">
    <source>
        <dbReference type="ARBA" id="ARBA00022692"/>
    </source>
</evidence>
<dbReference type="PANTHER" id="PTHR24241:SF161">
    <property type="entry name" value="G-PROTEIN COUPLED RECEPTORS FAMILY 1 PROFILE DOMAIN-CONTAINING PROTEIN"/>
    <property type="match status" value="1"/>
</dbReference>
<evidence type="ECO:0000256" key="5">
    <source>
        <dbReference type="ARBA" id="ARBA00023040"/>
    </source>
</evidence>
<accession>A0AAE1PJS7</accession>
<keyword evidence="8 10" id="KW-0325">Glycoprotein</keyword>
<dbReference type="PRINTS" id="PR00896">
    <property type="entry name" value="VASOPRESSINR"/>
</dbReference>
<feature type="transmembrane region" description="Helical" evidence="10">
    <location>
        <begin position="182"/>
        <end position="211"/>
    </location>
</feature>
<comment type="similarity">
    <text evidence="10">Belongs to the G-protein coupled receptor 1 family. Vasopressin/oxytocin receptor subfamily.</text>
</comment>
<dbReference type="Proteomes" id="UP001292094">
    <property type="component" value="Unassembled WGS sequence"/>
</dbReference>
<feature type="transmembrane region" description="Helical" evidence="10">
    <location>
        <begin position="99"/>
        <end position="120"/>
    </location>
</feature>
<proteinExistence type="inferred from homology"/>
<keyword evidence="4 10" id="KW-1133">Transmembrane helix</keyword>
<dbReference type="InterPro" id="IPR000276">
    <property type="entry name" value="GPCR_Rhodpsn"/>
</dbReference>
<gene>
    <name evidence="13" type="ORF">Pmani_018442</name>
</gene>
<feature type="domain" description="G-protein coupled receptors family 1 profile" evidence="12">
    <location>
        <begin position="39"/>
        <end position="346"/>
    </location>
</feature>
<comment type="caution">
    <text evidence="13">The sequence shown here is derived from an EMBL/GenBank/DDBJ whole genome shotgun (WGS) entry which is preliminary data.</text>
</comment>
<keyword evidence="9 10" id="KW-0807">Transducer</keyword>
<evidence type="ECO:0000256" key="8">
    <source>
        <dbReference type="ARBA" id="ARBA00023180"/>
    </source>
</evidence>
<feature type="transmembrane region" description="Helical" evidence="10">
    <location>
        <begin position="327"/>
        <end position="349"/>
    </location>
</feature>
<keyword evidence="3 10" id="KW-0812">Transmembrane</keyword>
<evidence type="ECO:0000256" key="1">
    <source>
        <dbReference type="ARBA" id="ARBA00004651"/>
    </source>
</evidence>
<dbReference type="GO" id="GO:0005000">
    <property type="term" value="F:vasopressin receptor activity"/>
    <property type="evidence" value="ECO:0007669"/>
    <property type="project" value="InterPro"/>
</dbReference>
<feature type="transmembrane region" description="Helical" evidence="10">
    <location>
        <begin position="20"/>
        <end position="48"/>
    </location>
</feature>
<sequence length="400" mass="44897">MGTTQDPTLDERGEDYRNSALAVVEVVVLAVILMVAVVGNMFVLIAVWRHSAYRPMSRCYLFMLHLSLADILVAIFNIFPQLVWDITYRFQGPDILCRLVKYAQVYVLYVSTYMLVFMAVDRARAVQGSGRGSLRAARLMIGGAWMVGLVLAAPQTVLFSLREVEPGVQDCWVVFQLVSERLYVTWFVVSVFFLPWAIIVLCYSYICWAVWHSAGTTTSLSAIRKRLHLGCIKSQGGHRQDDDGHLTLELQPVTSSEQQQLQRPHLSAVNCAVNCPIVTKVSAAKLKTVRMTLTVVLAFTLCWMPYCVAQLHHVYNKPKDLTATNPVAVVCMLLSSLNSCTNPWIYLYFSGTLLNQLRVVLGFGTSRSTDNVSIGDQEHRHPHCEPSEHSKRPVTHSNMV</sequence>
<dbReference type="GO" id="GO:0042277">
    <property type="term" value="F:peptide binding"/>
    <property type="evidence" value="ECO:0007669"/>
    <property type="project" value="TreeGrafter"/>
</dbReference>
<keyword evidence="6 10" id="KW-0472">Membrane</keyword>
<dbReference type="GO" id="GO:0032870">
    <property type="term" value="P:cellular response to hormone stimulus"/>
    <property type="evidence" value="ECO:0007669"/>
    <property type="project" value="TreeGrafter"/>
</dbReference>
<feature type="region of interest" description="Disordered" evidence="11">
    <location>
        <begin position="372"/>
        <end position="400"/>
    </location>
</feature>
<dbReference type="InterPro" id="IPR001817">
    <property type="entry name" value="Vasoprsn_rcpt"/>
</dbReference>
<feature type="transmembrane region" description="Helical" evidence="10">
    <location>
        <begin position="60"/>
        <end position="79"/>
    </location>
</feature>
<dbReference type="InterPro" id="IPR017452">
    <property type="entry name" value="GPCR_Rhodpsn_7TM"/>
</dbReference>
<dbReference type="Pfam" id="PF00001">
    <property type="entry name" value="7tm_1"/>
    <property type="match status" value="1"/>
</dbReference>
<keyword evidence="14" id="KW-1185">Reference proteome</keyword>
<evidence type="ECO:0000256" key="7">
    <source>
        <dbReference type="ARBA" id="ARBA00023170"/>
    </source>
</evidence>
<evidence type="ECO:0000313" key="13">
    <source>
        <dbReference type="EMBL" id="KAK4309975.1"/>
    </source>
</evidence>
<dbReference type="GO" id="GO:0005886">
    <property type="term" value="C:plasma membrane"/>
    <property type="evidence" value="ECO:0007669"/>
    <property type="project" value="UniProtKB-SubCell"/>
</dbReference>
<keyword evidence="2" id="KW-1003">Cell membrane</keyword>
<reference evidence="13" key="1">
    <citation type="submission" date="2023-11" db="EMBL/GenBank/DDBJ databases">
        <title>Genome assemblies of two species of porcelain crab, Petrolisthes cinctipes and Petrolisthes manimaculis (Anomura: Porcellanidae).</title>
        <authorList>
            <person name="Angst P."/>
        </authorList>
    </citation>
    <scope>NUCLEOTIDE SEQUENCE</scope>
    <source>
        <strain evidence="13">PB745_02</strain>
        <tissue evidence="13">Gill</tissue>
    </source>
</reference>
<evidence type="ECO:0000256" key="10">
    <source>
        <dbReference type="RuleBase" id="RU046427"/>
    </source>
</evidence>
<keyword evidence="5 10" id="KW-0297">G-protein coupled receptor</keyword>
<evidence type="ECO:0000256" key="11">
    <source>
        <dbReference type="SAM" id="MobiDB-lite"/>
    </source>
</evidence>
<evidence type="ECO:0000259" key="12">
    <source>
        <dbReference type="PROSITE" id="PS50262"/>
    </source>
</evidence>
<dbReference type="SUPFAM" id="SSF81321">
    <property type="entry name" value="Family A G protein-coupled receptor-like"/>
    <property type="match status" value="1"/>
</dbReference>
<comment type="subcellular location">
    <subcellularLocation>
        <location evidence="1 10">Cell membrane</location>
        <topology evidence="1 10">Multi-pass membrane protein</topology>
    </subcellularLocation>
</comment>
<evidence type="ECO:0000256" key="6">
    <source>
        <dbReference type="ARBA" id="ARBA00023136"/>
    </source>
</evidence>
<feature type="compositionally biased region" description="Basic and acidic residues" evidence="11">
    <location>
        <begin position="376"/>
        <end position="391"/>
    </location>
</feature>
<organism evidence="13 14">
    <name type="scientific">Petrolisthes manimaculis</name>
    <dbReference type="NCBI Taxonomy" id="1843537"/>
    <lineage>
        <taxon>Eukaryota</taxon>
        <taxon>Metazoa</taxon>
        <taxon>Ecdysozoa</taxon>
        <taxon>Arthropoda</taxon>
        <taxon>Crustacea</taxon>
        <taxon>Multicrustacea</taxon>
        <taxon>Malacostraca</taxon>
        <taxon>Eumalacostraca</taxon>
        <taxon>Eucarida</taxon>
        <taxon>Decapoda</taxon>
        <taxon>Pleocyemata</taxon>
        <taxon>Anomura</taxon>
        <taxon>Galatheoidea</taxon>
        <taxon>Porcellanidae</taxon>
        <taxon>Petrolisthes</taxon>
    </lineage>
</organism>
<dbReference type="Gene3D" id="1.20.1070.10">
    <property type="entry name" value="Rhodopsin 7-helix transmembrane proteins"/>
    <property type="match status" value="1"/>
</dbReference>
<protein>
    <recommendedName>
        <fullName evidence="12">G-protein coupled receptors family 1 profile domain-containing protein</fullName>
    </recommendedName>
</protein>
<dbReference type="PANTHER" id="PTHR24241">
    <property type="entry name" value="NEUROPEPTIDE RECEPTOR-RELATED G-PROTEIN COUPLED RECEPTOR"/>
    <property type="match status" value="1"/>
</dbReference>
<evidence type="ECO:0000256" key="2">
    <source>
        <dbReference type="ARBA" id="ARBA00022475"/>
    </source>
</evidence>
<dbReference type="PRINTS" id="PR00237">
    <property type="entry name" value="GPCRRHODOPSN"/>
</dbReference>
<name>A0AAE1PJS7_9EUCA</name>
<evidence type="ECO:0000313" key="14">
    <source>
        <dbReference type="Proteomes" id="UP001292094"/>
    </source>
</evidence>
<feature type="transmembrane region" description="Helical" evidence="10">
    <location>
        <begin position="141"/>
        <end position="162"/>
    </location>
</feature>
<dbReference type="EMBL" id="JAWZYT010001689">
    <property type="protein sequence ID" value="KAK4309975.1"/>
    <property type="molecule type" value="Genomic_DNA"/>
</dbReference>
<evidence type="ECO:0000256" key="4">
    <source>
        <dbReference type="ARBA" id="ARBA00022989"/>
    </source>
</evidence>
<evidence type="ECO:0000256" key="9">
    <source>
        <dbReference type="ARBA" id="ARBA00023224"/>
    </source>
</evidence>
<feature type="transmembrane region" description="Helical" evidence="10">
    <location>
        <begin position="293"/>
        <end position="315"/>
    </location>
</feature>
<dbReference type="AlphaFoldDB" id="A0AAE1PJS7"/>
<dbReference type="PROSITE" id="PS50262">
    <property type="entry name" value="G_PROTEIN_RECEP_F1_2"/>
    <property type="match status" value="1"/>
</dbReference>